<organism evidence="1 2">
    <name type="scientific">Filimonas lacunae</name>
    <dbReference type="NCBI Taxonomy" id="477680"/>
    <lineage>
        <taxon>Bacteria</taxon>
        <taxon>Pseudomonadati</taxon>
        <taxon>Bacteroidota</taxon>
        <taxon>Chitinophagia</taxon>
        <taxon>Chitinophagales</taxon>
        <taxon>Chitinophagaceae</taxon>
        <taxon>Filimonas</taxon>
    </lineage>
</organism>
<dbReference type="EMBL" id="FTOR01000006">
    <property type="protein sequence ID" value="SIT25179.1"/>
    <property type="molecule type" value="Genomic_DNA"/>
</dbReference>
<evidence type="ECO:0000313" key="2">
    <source>
        <dbReference type="Proteomes" id="UP000186917"/>
    </source>
</evidence>
<protein>
    <submittedName>
        <fullName evidence="1">Uncharacterized protein</fullName>
    </submittedName>
</protein>
<reference evidence="2" key="1">
    <citation type="submission" date="2017-01" db="EMBL/GenBank/DDBJ databases">
        <authorList>
            <person name="Varghese N."/>
            <person name="Submissions S."/>
        </authorList>
    </citation>
    <scope>NUCLEOTIDE SEQUENCE [LARGE SCALE GENOMIC DNA]</scope>
    <source>
        <strain evidence="2">DSM 21054</strain>
    </source>
</reference>
<evidence type="ECO:0000313" key="1">
    <source>
        <dbReference type="EMBL" id="SIT25179.1"/>
    </source>
</evidence>
<gene>
    <name evidence="1" type="ORF">SAMN05421788_106253</name>
</gene>
<proteinExistence type="predicted"/>
<name>A0A1N7QQY0_9BACT</name>
<dbReference type="Proteomes" id="UP000186917">
    <property type="component" value="Unassembled WGS sequence"/>
</dbReference>
<sequence length="59" mass="6894">MFSVYQSGDQVAYIEYFDDSFPVSTPFYTEDEEDANFGLWVYNIITNKERCALFCKNNG</sequence>
<keyword evidence="2" id="KW-1185">Reference proteome</keyword>
<dbReference type="STRING" id="477680.SAMN05421788_106253"/>
<accession>A0A1N7QQY0</accession>
<dbReference type="AlphaFoldDB" id="A0A1N7QQY0"/>